<comment type="caution">
    <text evidence="4">The sequence shown here is derived from an EMBL/GenBank/DDBJ whole genome shotgun (WGS) entry which is preliminary data.</text>
</comment>
<dbReference type="PANTHER" id="PTHR11575:SF24">
    <property type="entry name" value="5'-NUCLEOTIDASE"/>
    <property type="match status" value="1"/>
</dbReference>
<dbReference type="InterPro" id="IPR029052">
    <property type="entry name" value="Metallo-depent_PP-like"/>
</dbReference>
<dbReference type="SUPFAM" id="SSF55816">
    <property type="entry name" value="5'-nucleotidase (syn. UDP-sugar hydrolase), C-terminal domain"/>
    <property type="match status" value="1"/>
</dbReference>
<keyword evidence="2" id="KW-0547">Nucleotide-binding</keyword>
<dbReference type="SUPFAM" id="SSF56300">
    <property type="entry name" value="Metallo-dependent phosphatases"/>
    <property type="match status" value="1"/>
</dbReference>
<dbReference type="EMBL" id="RIAX01000003">
    <property type="protein sequence ID" value="RNF40321.1"/>
    <property type="molecule type" value="Genomic_DNA"/>
</dbReference>
<feature type="domain" description="SLH" evidence="3">
    <location>
        <begin position="23"/>
        <end position="86"/>
    </location>
</feature>
<feature type="signal peptide" evidence="2">
    <location>
        <begin position="1"/>
        <end position="25"/>
    </location>
</feature>
<feature type="domain" description="SLH" evidence="3">
    <location>
        <begin position="143"/>
        <end position="206"/>
    </location>
</feature>
<evidence type="ECO:0000256" key="2">
    <source>
        <dbReference type="RuleBase" id="RU362119"/>
    </source>
</evidence>
<reference evidence="4 5" key="1">
    <citation type="journal article" date="2018" name="Int. J. Syst. Evol. Microbiol.">
        <title>Planococcus salinus sp. nov., a moderately halophilic bacterium isolated from a saline-alkali soil.</title>
        <authorList>
            <person name="Gan L."/>
        </authorList>
    </citation>
    <scope>NUCLEOTIDE SEQUENCE [LARGE SCALE GENOMIC DNA]</scope>
    <source>
        <strain evidence="4 5">LCB217</strain>
    </source>
</reference>
<dbReference type="InterPro" id="IPR008334">
    <property type="entry name" value="5'-Nucleotdase_C"/>
</dbReference>
<dbReference type="Gene3D" id="3.60.21.10">
    <property type="match status" value="1"/>
</dbReference>
<dbReference type="Pfam" id="PF00395">
    <property type="entry name" value="SLH"/>
    <property type="match status" value="3"/>
</dbReference>
<gene>
    <name evidence="4" type="ORF">EEX84_04940</name>
</gene>
<dbReference type="PRINTS" id="PR01607">
    <property type="entry name" value="APYRASEFAMLY"/>
</dbReference>
<dbReference type="AlphaFoldDB" id="A0A3M8PAA2"/>
<name>A0A3M8PAA2_9BACL</name>
<dbReference type="PROSITE" id="PS51272">
    <property type="entry name" value="SLH"/>
    <property type="match status" value="2"/>
</dbReference>
<dbReference type="Gene3D" id="3.90.780.10">
    <property type="entry name" value="5'-Nucleotidase, C-terminal domain"/>
    <property type="match status" value="1"/>
</dbReference>
<dbReference type="Pfam" id="PF02872">
    <property type="entry name" value="5_nucleotid_C"/>
    <property type="match status" value="1"/>
</dbReference>
<evidence type="ECO:0000256" key="1">
    <source>
        <dbReference type="ARBA" id="ARBA00022729"/>
    </source>
</evidence>
<keyword evidence="2" id="KW-0378">Hydrolase</keyword>
<accession>A0A3M8PAA2</accession>
<dbReference type="InterPro" id="IPR001119">
    <property type="entry name" value="SLH_dom"/>
</dbReference>
<evidence type="ECO:0000259" key="3">
    <source>
        <dbReference type="PROSITE" id="PS51272"/>
    </source>
</evidence>
<sequence>MKNKKFIASAVTATAIAAAVSPASADFVFTDVTEKYEEAVQFLLENGITNGVSDTQYGTHQSIKRQDAAIMIARTLGFDPDGEYEDSGFTDVPSHAKWAVDALKESGVIDGVSATQFDSNSYLTRNQTAKVLANAAGLVVDETVTTTKYSDVNAAFAPYVDALIDSGITQGKTETSFGAYQNTTRGEMALFIERAKDYFFAEVSFEMSIMHANDTHARVENLPKQVTAINDFRTENPDSLLLHAGDVFSGTLYFNEFEGEADIKLMNLMNFDAMTFGNHEFDLGSSPEGHQALRDFVTAANFPFVSSNVDFSADDLFEGLFQTQISSEPEGGNIYTGIVKEVNGEQVGIFGLTTKDTEDISSPGLITFSDNYIAEAQRMVDEFAAMGVDKVVALTHIGYNDNPAVDNDLELAAGVEGIDVIVGGHTHTSLEEPYLAGDNSAPTVIVQAGEYGNSLGTLDVGFDENGVVVSYDGGLIEIGEQAEDPEAVEILAPYKEQVEAVQQAETGAVALAPLENPRAGDDLTAPSVRKNETPLGNIITDGMLNKAREYSPDAIMAFQNGGGIREAIDEGPITVGEVISVLPFGNTLATMELTGAEIKEAFEISVGNYPNENGGFLHVSGGQVRFDSSQPAGERVVSVSYEEEDGTFTELEDAETYTIATNAFTAKGGDGYDVFADAYAEGRVTDLGLSDWENFQEELVRLGEITPETEGRIVNINEETVVEGE</sequence>
<dbReference type="GO" id="GO:0016787">
    <property type="term" value="F:hydrolase activity"/>
    <property type="evidence" value="ECO:0007669"/>
    <property type="project" value="UniProtKB-KW"/>
</dbReference>
<dbReference type="Pfam" id="PF00149">
    <property type="entry name" value="Metallophos"/>
    <property type="match status" value="1"/>
</dbReference>
<organism evidence="4 5">
    <name type="scientific">Planococcus salinus</name>
    <dbReference type="NCBI Taxonomy" id="1848460"/>
    <lineage>
        <taxon>Bacteria</taxon>
        <taxon>Bacillati</taxon>
        <taxon>Bacillota</taxon>
        <taxon>Bacilli</taxon>
        <taxon>Bacillales</taxon>
        <taxon>Caryophanaceae</taxon>
        <taxon>Planococcus</taxon>
    </lineage>
</organism>
<evidence type="ECO:0000313" key="4">
    <source>
        <dbReference type="EMBL" id="RNF40321.1"/>
    </source>
</evidence>
<proteinExistence type="inferred from homology"/>
<dbReference type="InterPro" id="IPR036907">
    <property type="entry name" value="5'-Nucleotdase_C_sf"/>
</dbReference>
<dbReference type="PANTHER" id="PTHR11575">
    <property type="entry name" value="5'-NUCLEOTIDASE-RELATED"/>
    <property type="match status" value="1"/>
</dbReference>
<dbReference type="OrthoDB" id="9801679at2"/>
<dbReference type="GO" id="GO:0000166">
    <property type="term" value="F:nucleotide binding"/>
    <property type="evidence" value="ECO:0007669"/>
    <property type="project" value="UniProtKB-KW"/>
</dbReference>
<feature type="chain" id="PRO_5017852304" evidence="2">
    <location>
        <begin position="26"/>
        <end position="725"/>
    </location>
</feature>
<dbReference type="InterPro" id="IPR004843">
    <property type="entry name" value="Calcineurin-like_PHP"/>
</dbReference>
<protein>
    <submittedName>
        <fullName evidence="4">Bifunctional metallophosphatase/5'-nucleotidase</fullName>
    </submittedName>
</protein>
<comment type="similarity">
    <text evidence="2">Belongs to the 5'-nucleotidase family.</text>
</comment>
<keyword evidence="5" id="KW-1185">Reference proteome</keyword>
<dbReference type="GO" id="GO:0009166">
    <property type="term" value="P:nucleotide catabolic process"/>
    <property type="evidence" value="ECO:0007669"/>
    <property type="project" value="InterPro"/>
</dbReference>
<keyword evidence="1 2" id="KW-0732">Signal</keyword>
<dbReference type="Proteomes" id="UP000275473">
    <property type="component" value="Unassembled WGS sequence"/>
</dbReference>
<dbReference type="InterPro" id="IPR006179">
    <property type="entry name" value="5_nucleotidase/apyrase"/>
</dbReference>
<evidence type="ECO:0000313" key="5">
    <source>
        <dbReference type="Proteomes" id="UP000275473"/>
    </source>
</evidence>